<dbReference type="GO" id="GO:0030282">
    <property type="term" value="P:bone mineralization"/>
    <property type="evidence" value="ECO:0007669"/>
    <property type="project" value="InterPro"/>
</dbReference>
<keyword evidence="3" id="KW-0964">Secreted</keyword>
<evidence type="ECO:0000256" key="6">
    <source>
        <dbReference type="SAM" id="MobiDB-lite"/>
    </source>
</evidence>
<dbReference type="Proteomes" id="UP000694406">
    <property type="component" value="Unplaced"/>
</dbReference>
<dbReference type="AlphaFoldDB" id="A0A8C5R9E5"/>
<evidence type="ECO:0000256" key="1">
    <source>
        <dbReference type="ARBA" id="ARBA00004613"/>
    </source>
</evidence>
<dbReference type="InterPro" id="IPR003626">
    <property type="entry name" value="PTH-rel"/>
</dbReference>
<feature type="compositionally biased region" description="Basic residues" evidence="6">
    <location>
        <begin position="269"/>
        <end position="279"/>
    </location>
</feature>
<feature type="region of interest" description="Disordered" evidence="6">
    <location>
        <begin position="247"/>
        <end position="317"/>
    </location>
</feature>
<evidence type="ECO:0000256" key="3">
    <source>
        <dbReference type="ARBA" id="ARBA00022525"/>
    </source>
</evidence>
<sequence>MPRSPARKAGLEGAGVQCMDGLVALSPSSGHSAPFAPGGRGWARGLGCCCCRVPGGEGTSDRDSGSHSDPIEDSAFFQPSRSQTFGLAEARSGKERARDRPCRARFLRAGSEPRTLLVGSLCPVLRFSLSARILGVPKIRRKTTMFPRHFQQWSFMVFLLSYCLPSSGRSLEGHGNGRRFKRTVAEYQLLHDKGKSMQDTRRRHFLQNLIEGVNTAEIRGVSEVSPNPKPAIVPAKTYTIRLGIDDEGKNLTQETNKTQPYKEQPLKTPGKKKKGKPGKRKEQEKKKRRIRSAWLSLKGSGSGMDILGVAPVKTRRR</sequence>
<dbReference type="PANTHER" id="PTHR17223:SF0">
    <property type="entry name" value="PARATHYROID HORMONE-RELATED PROTEIN"/>
    <property type="match status" value="1"/>
</dbReference>
<keyword evidence="8" id="KW-1185">Reference proteome</keyword>
<evidence type="ECO:0000256" key="5">
    <source>
        <dbReference type="ARBA" id="ARBA00022702"/>
    </source>
</evidence>
<keyword evidence="4" id="KW-0165">Cleavage on pair of basic residues</keyword>
<dbReference type="GO" id="GO:0005179">
    <property type="term" value="F:hormone activity"/>
    <property type="evidence" value="ECO:0007669"/>
    <property type="project" value="UniProtKB-KW"/>
</dbReference>
<dbReference type="Pfam" id="PF01279">
    <property type="entry name" value="Parathyroid"/>
    <property type="match status" value="1"/>
</dbReference>
<organism evidence="7 8">
    <name type="scientific">Laticauda laticaudata</name>
    <name type="common">Blue-ringed sea krait</name>
    <name type="synonym">Blue-lipped sea krait</name>
    <dbReference type="NCBI Taxonomy" id="8630"/>
    <lineage>
        <taxon>Eukaryota</taxon>
        <taxon>Metazoa</taxon>
        <taxon>Chordata</taxon>
        <taxon>Craniata</taxon>
        <taxon>Vertebrata</taxon>
        <taxon>Euteleostomi</taxon>
        <taxon>Lepidosauria</taxon>
        <taxon>Squamata</taxon>
        <taxon>Bifurcata</taxon>
        <taxon>Unidentata</taxon>
        <taxon>Episquamata</taxon>
        <taxon>Toxicofera</taxon>
        <taxon>Serpentes</taxon>
        <taxon>Colubroidea</taxon>
        <taxon>Elapidae</taxon>
        <taxon>Laticaudinae</taxon>
        <taxon>Laticauda</taxon>
    </lineage>
</organism>
<dbReference type="PANTHER" id="PTHR17223">
    <property type="entry name" value="PARATHYROID HORMONE-RELATED"/>
    <property type="match status" value="1"/>
</dbReference>
<dbReference type="GO" id="GO:0005576">
    <property type="term" value="C:extracellular region"/>
    <property type="evidence" value="ECO:0007669"/>
    <property type="project" value="UniProtKB-SubCell"/>
</dbReference>
<dbReference type="InterPro" id="IPR001415">
    <property type="entry name" value="PTH/PTH-rel"/>
</dbReference>
<comment type="subcellular location">
    <subcellularLocation>
        <location evidence="1">Secreted</location>
    </subcellularLocation>
</comment>
<protein>
    <submittedName>
        <fullName evidence="7">Parathyroid hormone like hormone</fullName>
    </submittedName>
</protein>
<proteinExistence type="inferred from homology"/>
<feature type="compositionally biased region" description="Polar residues" evidence="6">
    <location>
        <begin position="250"/>
        <end position="261"/>
    </location>
</feature>
<evidence type="ECO:0000313" key="7">
    <source>
        <dbReference type="Ensembl" id="ENSLLTP00000000140.1"/>
    </source>
</evidence>
<evidence type="ECO:0000256" key="4">
    <source>
        <dbReference type="ARBA" id="ARBA00022685"/>
    </source>
</evidence>
<reference evidence="7" key="1">
    <citation type="submission" date="2025-08" db="UniProtKB">
        <authorList>
            <consortium name="Ensembl"/>
        </authorList>
    </citation>
    <scope>IDENTIFICATION</scope>
</reference>
<dbReference type="GeneTree" id="ENSGT00390000004933"/>
<reference evidence="7" key="2">
    <citation type="submission" date="2025-09" db="UniProtKB">
        <authorList>
            <consortium name="Ensembl"/>
        </authorList>
    </citation>
    <scope>IDENTIFICATION</scope>
</reference>
<accession>A0A8C5R9E5</accession>
<gene>
    <name evidence="7" type="primary">PTHLH</name>
</gene>
<comment type="similarity">
    <text evidence="2">Belongs to the parathyroid hormone family.</text>
</comment>
<dbReference type="SMART" id="SM00087">
    <property type="entry name" value="PTH"/>
    <property type="match status" value="1"/>
</dbReference>
<keyword evidence="5" id="KW-0372">Hormone</keyword>
<name>A0A8C5R9E5_LATLA</name>
<evidence type="ECO:0000256" key="2">
    <source>
        <dbReference type="ARBA" id="ARBA00006307"/>
    </source>
</evidence>
<dbReference type="Ensembl" id="ENSLLTT00000000145.1">
    <property type="protein sequence ID" value="ENSLLTP00000000140.1"/>
    <property type="gene ID" value="ENSLLTG00000000112.1"/>
</dbReference>
<evidence type="ECO:0000313" key="8">
    <source>
        <dbReference type="Proteomes" id="UP000694406"/>
    </source>
</evidence>